<evidence type="ECO:0000256" key="1">
    <source>
        <dbReference type="SAM" id="MobiDB-lite"/>
    </source>
</evidence>
<evidence type="ECO:0000313" key="3">
    <source>
        <dbReference type="Proteomes" id="UP000726170"/>
    </source>
</evidence>
<sequence length="71" mass="7735">MADKKVGDLDNLENAAENTIASLVNMGVFNQAISGISPITLLTPPPPYFEPNANNSEDNEEINPEKDTFKE</sequence>
<evidence type="ECO:0000313" key="2">
    <source>
        <dbReference type="EMBL" id="MBU5484981.1"/>
    </source>
</evidence>
<reference evidence="2 3" key="1">
    <citation type="submission" date="2021-06" db="EMBL/GenBank/DDBJ databases">
        <authorList>
            <person name="Sun Q."/>
            <person name="Li D."/>
        </authorList>
    </citation>
    <scope>NUCLEOTIDE SEQUENCE [LARGE SCALE GENOMIC DNA]</scope>
    <source>
        <strain evidence="2 3">MSJ-11</strain>
    </source>
</reference>
<gene>
    <name evidence="2" type="ORF">KQI86_11600</name>
</gene>
<dbReference type="RefSeq" id="WP_216439496.1">
    <property type="nucleotide sequence ID" value="NZ_JAHLQF010000002.1"/>
</dbReference>
<dbReference type="EMBL" id="JAHLQF010000002">
    <property type="protein sequence ID" value="MBU5484981.1"/>
    <property type="molecule type" value="Genomic_DNA"/>
</dbReference>
<proteinExistence type="predicted"/>
<protein>
    <submittedName>
        <fullName evidence="2">Uncharacterized protein</fullName>
    </submittedName>
</protein>
<keyword evidence="3" id="KW-1185">Reference proteome</keyword>
<name>A0ABS6EID9_9CLOT</name>
<organism evidence="2 3">
    <name type="scientific">Clostridium mobile</name>
    <dbReference type="NCBI Taxonomy" id="2841512"/>
    <lineage>
        <taxon>Bacteria</taxon>
        <taxon>Bacillati</taxon>
        <taxon>Bacillota</taxon>
        <taxon>Clostridia</taxon>
        <taxon>Eubacteriales</taxon>
        <taxon>Clostridiaceae</taxon>
        <taxon>Clostridium</taxon>
    </lineage>
</organism>
<comment type="caution">
    <text evidence="2">The sequence shown here is derived from an EMBL/GenBank/DDBJ whole genome shotgun (WGS) entry which is preliminary data.</text>
</comment>
<feature type="region of interest" description="Disordered" evidence="1">
    <location>
        <begin position="40"/>
        <end position="71"/>
    </location>
</feature>
<dbReference type="Proteomes" id="UP000726170">
    <property type="component" value="Unassembled WGS sequence"/>
</dbReference>
<accession>A0ABS6EID9</accession>